<feature type="domain" description="Histidine kinase" evidence="8">
    <location>
        <begin position="173"/>
        <end position="391"/>
    </location>
</feature>
<evidence type="ECO:0000256" key="5">
    <source>
        <dbReference type="ARBA" id="ARBA00022777"/>
    </source>
</evidence>
<dbReference type="Gene3D" id="1.10.287.130">
    <property type="match status" value="1"/>
</dbReference>
<dbReference type="PANTHER" id="PTHR43711:SF26">
    <property type="entry name" value="SENSOR HISTIDINE KINASE RCSC"/>
    <property type="match status" value="1"/>
</dbReference>
<dbReference type="EC" id="2.7.13.3" evidence="2"/>
<proteinExistence type="predicted"/>
<dbReference type="Pfam" id="PF02518">
    <property type="entry name" value="HATPase_c"/>
    <property type="match status" value="1"/>
</dbReference>
<dbReference type="InterPro" id="IPR005467">
    <property type="entry name" value="His_kinase_dom"/>
</dbReference>
<dbReference type="InterPro" id="IPR004358">
    <property type="entry name" value="Sig_transdc_His_kin-like_C"/>
</dbReference>
<evidence type="ECO:0000256" key="3">
    <source>
        <dbReference type="ARBA" id="ARBA00022553"/>
    </source>
</evidence>
<evidence type="ECO:0000256" key="7">
    <source>
        <dbReference type="SAM" id="Coils"/>
    </source>
</evidence>
<keyword evidence="10" id="KW-1185">Reference proteome</keyword>
<evidence type="ECO:0000256" key="6">
    <source>
        <dbReference type="ARBA" id="ARBA00023012"/>
    </source>
</evidence>
<sequence length="551" mass="62551">MLVEQLALTYKCHSAIGNSLDLKEMLKEVLKTFINETFALYGTFYLYDETKKSLNKIISIGKIKDFNIEEYKDIYDSFNILDNKNNPTQRVLILPLDRGIMFFIYSKKNMNMSFLGSMFQGLAHKLNISIDSCLNVKIMKKRNEKLKILALELERQRKELIEANKYKNDFLANMSHELKTPLNSIIVISSVMKKNKKGKLDEEQVRNMNIINNCGNDLLILINDILDISKIEAGELALNLKKVNIEVLIDNLYESMKPLSDEKNLKFIKTFEIDNTDILTDESRLKQIIKNLLSNAFKFTENGKVEIKVKADSENIFISVIDEGIGISKDKLLNIFDRFKQADGSTTRKYGGTGLGLAISKELAHLLGGDIKVSSEVNMGSDFQVILPKKAIIKNISDDKVDISSGEETVKTDEIVFFNMEDSLKLETIEEVDINRLNNLLIINGDHSSLFSSLVAFKKDGVNIEHTNSIENAQKVLQNSIFDALIIDIENSKEQNIKELIKVAKKNNTLFVAVGDEKIEDIDVNISRNSIDISFVKRVQNLVKAKKKNLD</sequence>
<comment type="caution">
    <text evidence="9">The sequence shown here is derived from an EMBL/GenBank/DDBJ whole genome shotgun (WGS) entry which is preliminary data.</text>
</comment>
<dbReference type="PANTHER" id="PTHR43711">
    <property type="entry name" value="TWO-COMPONENT HISTIDINE KINASE"/>
    <property type="match status" value="1"/>
</dbReference>
<dbReference type="CDD" id="cd00082">
    <property type="entry name" value="HisKA"/>
    <property type="match status" value="1"/>
</dbReference>
<dbReference type="InterPro" id="IPR050736">
    <property type="entry name" value="Sensor_HK_Regulatory"/>
</dbReference>
<dbReference type="Proteomes" id="UP000290092">
    <property type="component" value="Unassembled WGS sequence"/>
</dbReference>
<dbReference type="Pfam" id="PF00512">
    <property type="entry name" value="HisKA"/>
    <property type="match status" value="1"/>
</dbReference>
<evidence type="ECO:0000256" key="4">
    <source>
        <dbReference type="ARBA" id="ARBA00022679"/>
    </source>
</evidence>
<reference evidence="9 10" key="1">
    <citation type="submission" date="2017-09" db="EMBL/GenBank/DDBJ databases">
        <title>Genomics of the genus Arcobacter.</title>
        <authorList>
            <person name="Perez-Cataluna A."/>
            <person name="Figueras M.J."/>
            <person name="Salas-Masso N."/>
        </authorList>
    </citation>
    <scope>NUCLEOTIDE SEQUENCE [LARGE SCALE GENOMIC DNA]</scope>
    <source>
        <strain evidence="9 10">CECT 7386</strain>
    </source>
</reference>
<gene>
    <name evidence="9" type="ORF">CP985_01495</name>
</gene>
<dbReference type="SMART" id="SM00388">
    <property type="entry name" value="HisKA"/>
    <property type="match status" value="1"/>
</dbReference>
<keyword evidence="5" id="KW-0418">Kinase</keyword>
<protein>
    <recommendedName>
        <fullName evidence="2">histidine kinase</fullName>
        <ecNumber evidence="2">2.7.13.3</ecNumber>
    </recommendedName>
</protein>
<dbReference type="InterPro" id="IPR036097">
    <property type="entry name" value="HisK_dim/P_sf"/>
</dbReference>
<evidence type="ECO:0000313" key="9">
    <source>
        <dbReference type="EMBL" id="RXK16860.1"/>
    </source>
</evidence>
<dbReference type="SMART" id="SM00387">
    <property type="entry name" value="HATPase_c"/>
    <property type="match status" value="1"/>
</dbReference>
<feature type="coiled-coil region" evidence="7">
    <location>
        <begin position="136"/>
        <end position="163"/>
    </location>
</feature>
<keyword evidence="6" id="KW-0902">Two-component regulatory system</keyword>
<evidence type="ECO:0000259" key="8">
    <source>
        <dbReference type="PROSITE" id="PS50109"/>
    </source>
</evidence>
<evidence type="ECO:0000256" key="1">
    <source>
        <dbReference type="ARBA" id="ARBA00000085"/>
    </source>
</evidence>
<keyword evidence="4" id="KW-0808">Transferase</keyword>
<dbReference type="FunFam" id="3.30.565.10:FF:000010">
    <property type="entry name" value="Sensor histidine kinase RcsC"/>
    <property type="match status" value="1"/>
</dbReference>
<dbReference type="InterPro" id="IPR036890">
    <property type="entry name" value="HATPase_C_sf"/>
</dbReference>
<accession>A0AAX2AKM8</accession>
<dbReference type="PROSITE" id="PS50109">
    <property type="entry name" value="HIS_KIN"/>
    <property type="match status" value="1"/>
</dbReference>
<evidence type="ECO:0000256" key="2">
    <source>
        <dbReference type="ARBA" id="ARBA00012438"/>
    </source>
</evidence>
<dbReference type="Gene3D" id="3.30.565.10">
    <property type="entry name" value="Histidine kinase-like ATPase, C-terminal domain"/>
    <property type="match status" value="1"/>
</dbReference>
<dbReference type="InterPro" id="IPR003594">
    <property type="entry name" value="HATPase_dom"/>
</dbReference>
<organism evidence="9 10">
    <name type="scientific">Malaciobacter mytili LMG 24559</name>
    <dbReference type="NCBI Taxonomy" id="1032238"/>
    <lineage>
        <taxon>Bacteria</taxon>
        <taxon>Pseudomonadati</taxon>
        <taxon>Campylobacterota</taxon>
        <taxon>Epsilonproteobacteria</taxon>
        <taxon>Campylobacterales</taxon>
        <taxon>Arcobacteraceae</taxon>
        <taxon>Malaciobacter</taxon>
    </lineage>
</organism>
<keyword evidence="3" id="KW-0597">Phosphoprotein</keyword>
<dbReference type="SUPFAM" id="SSF47384">
    <property type="entry name" value="Homodimeric domain of signal transducing histidine kinase"/>
    <property type="match status" value="1"/>
</dbReference>
<dbReference type="InterPro" id="IPR003661">
    <property type="entry name" value="HisK_dim/P_dom"/>
</dbReference>
<comment type="catalytic activity">
    <reaction evidence="1">
        <text>ATP + protein L-histidine = ADP + protein N-phospho-L-histidine.</text>
        <dbReference type="EC" id="2.7.13.3"/>
    </reaction>
</comment>
<dbReference type="KEGG" id="amyt:AMYT_1185"/>
<name>A0AAX2AKM8_9BACT</name>
<keyword evidence="7" id="KW-0175">Coiled coil</keyword>
<dbReference type="CDD" id="cd16922">
    <property type="entry name" value="HATPase_EvgS-ArcB-TorS-like"/>
    <property type="match status" value="1"/>
</dbReference>
<dbReference type="SUPFAM" id="SSF55874">
    <property type="entry name" value="ATPase domain of HSP90 chaperone/DNA topoisomerase II/histidine kinase"/>
    <property type="match status" value="1"/>
</dbReference>
<dbReference type="RefSeq" id="WP_114841630.1">
    <property type="nucleotide sequence ID" value="NZ_CP031219.1"/>
</dbReference>
<dbReference type="PRINTS" id="PR00344">
    <property type="entry name" value="BCTRLSENSOR"/>
</dbReference>
<dbReference type="AlphaFoldDB" id="A0AAX2AKM8"/>
<dbReference type="GO" id="GO:0000155">
    <property type="term" value="F:phosphorelay sensor kinase activity"/>
    <property type="evidence" value="ECO:0007669"/>
    <property type="project" value="InterPro"/>
</dbReference>
<dbReference type="EMBL" id="NXID01000003">
    <property type="protein sequence ID" value="RXK16860.1"/>
    <property type="molecule type" value="Genomic_DNA"/>
</dbReference>
<evidence type="ECO:0000313" key="10">
    <source>
        <dbReference type="Proteomes" id="UP000290092"/>
    </source>
</evidence>